<evidence type="ECO:0000259" key="2">
    <source>
        <dbReference type="Pfam" id="PF07143"/>
    </source>
</evidence>
<keyword evidence="3" id="KW-0378">Hydrolase</keyword>
<feature type="domain" description="AttH" evidence="2">
    <location>
        <begin position="49"/>
        <end position="219"/>
    </location>
</feature>
<dbReference type="Proteomes" id="UP001237737">
    <property type="component" value="Unassembled WGS sequence"/>
</dbReference>
<dbReference type="PANTHER" id="PTHR38591">
    <property type="entry name" value="HYDROLASE"/>
    <property type="match status" value="1"/>
</dbReference>
<dbReference type="EMBL" id="JAUSSK010000001">
    <property type="protein sequence ID" value="MDQ0008033.1"/>
    <property type="molecule type" value="Genomic_DNA"/>
</dbReference>
<dbReference type="PANTHER" id="PTHR38591:SF1">
    <property type="entry name" value="BLL1000 PROTEIN"/>
    <property type="match status" value="1"/>
</dbReference>
<keyword evidence="1" id="KW-0732">Signal</keyword>
<dbReference type="GO" id="GO:0016787">
    <property type="term" value="F:hydrolase activity"/>
    <property type="evidence" value="ECO:0007669"/>
    <property type="project" value="UniProtKB-KW"/>
</dbReference>
<evidence type="ECO:0000313" key="4">
    <source>
        <dbReference type="Proteomes" id="UP001237737"/>
    </source>
</evidence>
<protein>
    <submittedName>
        <fullName evidence="3">Secreted hydrolase</fullName>
    </submittedName>
</protein>
<dbReference type="PROSITE" id="PS51257">
    <property type="entry name" value="PROKAR_LIPOPROTEIN"/>
    <property type="match status" value="1"/>
</dbReference>
<comment type="caution">
    <text evidence="3">The sequence shown here is derived from an EMBL/GenBank/DDBJ whole genome shotgun (WGS) entry which is preliminary data.</text>
</comment>
<dbReference type="Pfam" id="PF17186">
    <property type="entry name" value="Lipocalin_9"/>
    <property type="match status" value="1"/>
</dbReference>
<sequence length="356" mass="38969">MRLLRLAVLSLLGFAACGWADDRVAYAPVPKDAPVVLPRDHGAHPNFKTEWWYVTGWLQTKGGPVGFQVTFFRSRLPFDDGNPSRFAARQVVVGHVALADPVVGHLEQGQRLAREGFGLAEAATGDTDVVFGDWRLVRDKEGSFTARAGTARFTLDLHLRPTQPALLQGDRGYSRKGPGQDEASAYFSMPHLAVTGRLTRGARTETIRGEAWLDREWSSNLLNPRSVGWDWAGLNMDDGSAVTVFRVRDAQGHPVWAGGSVRGADGTLTLLGPGDVAFAPRRRWHSPRTGADYPVETTVSVTTPAGTKHFELRPLMDDQEFDTRRTGGPVYWEGAVEVDGGRGYLELVGYGGKVNF</sequence>
<keyword evidence="4" id="KW-1185">Reference proteome</keyword>
<reference evidence="3 4" key="1">
    <citation type="submission" date="2023-07" db="EMBL/GenBank/DDBJ databases">
        <title>Sorghum-associated microbial communities from plants grown in Nebraska, USA.</title>
        <authorList>
            <person name="Schachtman D."/>
        </authorList>
    </citation>
    <scope>NUCLEOTIDE SEQUENCE [LARGE SCALE GENOMIC DNA]</scope>
    <source>
        <strain evidence="3 4">CC60</strain>
    </source>
</reference>
<organism evidence="3 4">
    <name type="scientific">Luteibacter jiangsuensis</name>
    <dbReference type="NCBI Taxonomy" id="637577"/>
    <lineage>
        <taxon>Bacteria</taxon>
        <taxon>Pseudomonadati</taxon>
        <taxon>Pseudomonadota</taxon>
        <taxon>Gammaproteobacteria</taxon>
        <taxon>Lysobacterales</taxon>
        <taxon>Rhodanobacteraceae</taxon>
        <taxon>Luteibacter</taxon>
    </lineage>
</organism>
<dbReference type="InterPro" id="IPR023374">
    <property type="entry name" value="AttH-like_dom_sf"/>
</dbReference>
<dbReference type="Gene3D" id="2.40.370.10">
    <property type="entry name" value="AttH-like domain"/>
    <property type="match status" value="2"/>
</dbReference>
<evidence type="ECO:0000313" key="3">
    <source>
        <dbReference type="EMBL" id="MDQ0008033.1"/>
    </source>
</evidence>
<dbReference type="SUPFAM" id="SSF159245">
    <property type="entry name" value="AttH-like"/>
    <property type="match status" value="1"/>
</dbReference>
<feature type="chain" id="PRO_5047178536" evidence="1">
    <location>
        <begin position="21"/>
        <end position="356"/>
    </location>
</feature>
<name>A0ABT9SUL0_9GAMM</name>
<accession>A0ABT9SUL0</accession>
<dbReference type="Pfam" id="PF07143">
    <property type="entry name" value="CrtC"/>
    <property type="match status" value="1"/>
</dbReference>
<dbReference type="InterPro" id="IPR010791">
    <property type="entry name" value="AttH_dom"/>
</dbReference>
<proteinExistence type="predicted"/>
<gene>
    <name evidence="3" type="ORF">J2T07_000192</name>
</gene>
<feature type="signal peptide" evidence="1">
    <location>
        <begin position="1"/>
        <end position="20"/>
    </location>
</feature>
<evidence type="ECO:0000256" key="1">
    <source>
        <dbReference type="SAM" id="SignalP"/>
    </source>
</evidence>
<dbReference type="RefSeq" id="WP_306846644.1">
    <property type="nucleotide sequence ID" value="NZ_JAUSSK010000001.1"/>
</dbReference>